<dbReference type="PRINTS" id="PR00391">
    <property type="entry name" value="PITRANSFER"/>
</dbReference>
<dbReference type="FunFam" id="3.30.530.20:FF:000028">
    <property type="entry name" value="Phosphatidylinositol transfer protein 5"/>
    <property type="match status" value="1"/>
</dbReference>
<dbReference type="GO" id="GO:0008526">
    <property type="term" value="F:phosphatidylinositol transfer activity"/>
    <property type="evidence" value="ECO:0007669"/>
    <property type="project" value="TreeGrafter"/>
</dbReference>
<dbReference type="GO" id="GO:0071944">
    <property type="term" value="C:cell periphery"/>
    <property type="evidence" value="ECO:0007669"/>
    <property type="project" value="UniProtKB-ARBA"/>
</dbReference>
<dbReference type="GO" id="GO:0008525">
    <property type="term" value="F:phosphatidylcholine transporter activity"/>
    <property type="evidence" value="ECO:0007669"/>
    <property type="project" value="TreeGrafter"/>
</dbReference>
<dbReference type="EMBL" id="LIAE01010480">
    <property type="protein sequence ID" value="PAV60179.1"/>
    <property type="molecule type" value="Genomic_DNA"/>
</dbReference>
<dbReference type="InterPro" id="IPR023393">
    <property type="entry name" value="START-like_dom_sf"/>
</dbReference>
<dbReference type="SUPFAM" id="SSF55961">
    <property type="entry name" value="Bet v1-like"/>
    <property type="match status" value="1"/>
</dbReference>
<name>A0A2A2JF33_9BILA</name>
<dbReference type="GO" id="GO:0005737">
    <property type="term" value="C:cytoplasm"/>
    <property type="evidence" value="ECO:0007669"/>
    <property type="project" value="UniProtKB-ARBA"/>
</dbReference>
<feature type="domain" description="Phosphatidylinositol transfer protein N-terminal" evidence="1">
    <location>
        <begin position="1"/>
        <end position="250"/>
    </location>
</feature>
<accession>A0A2A2JF33</accession>
<evidence type="ECO:0000259" key="1">
    <source>
        <dbReference type="Pfam" id="PF02121"/>
    </source>
</evidence>
<protein>
    <recommendedName>
        <fullName evidence="1">Phosphatidylinositol transfer protein N-terminal domain-containing protein</fullName>
    </recommendedName>
</protein>
<evidence type="ECO:0000313" key="2">
    <source>
        <dbReference type="EMBL" id="PAV60179.1"/>
    </source>
</evidence>
<organism evidence="2 3">
    <name type="scientific">Diploscapter pachys</name>
    <dbReference type="NCBI Taxonomy" id="2018661"/>
    <lineage>
        <taxon>Eukaryota</taxon>
        <taxon>Metazoa</taxon>
        <taxon>Ecdysozoa</taxon>
        <taxon>Nematoda</taxon>
        <taxon>Chromadorea</taxon>
        <taxon>Rhabditida</taxon>
        <taxon>Rhabditina</taxon>
        <taxon>Rhabditomorpha</taxon>
        <taxon>Rhabditoidea</taxon>
        <taxon>Rhabditidae</taxon>
        <taxon>Diploscapter</taxon>
    </lineage>
</organism>
<dbReference type="PANTHER" id="PTHR10658">
    <property type="entry name" value="PHOSPHATIDYLINOSITOL TRANSFER PROTEIN"/>
    <property type="match status" value="1"/>
</dbReference>
<evidence type="ECO:0000313" key="3">
    <source>
        <dbReference type="Proteomes" id="UP000218231"/>
    </source>
</evidence>
<keyword evidence="3" id="KW-1185">Reference proteome</keyword>
<dbReference type="Pfam" id="PF02121">
    <property type="entry name" value="IP_trans"/>
    <property type="match status" value="1"/>
</dbReference>
<proteinExistence type="predicted"/>
<dbReference type="AlphaFoldDB" id="A0A2A2JF33"/>
<dbReference type="STRING" id="2018661.A0A2A2JF33"/>
<dbReference type="Gene3D" id="3.30.530.20">
    <property type="match status" value="1"/>
</dbReference>
<dbReference type="PANTHER" id="PTHR10658:SF35">
    <property type="entry name" value="PHOSPHATIDYLINOSITOL TRANSFER PROTEIN"/>
    <property type="match status" value="1"/>
</dbReference>
<dbReference type="GO" id="GO:0035091">
    <property type="term" value="F:phosphatidylinositol binding"/>
    <property type="evidence" value="ECO:0007669"/>
    <property type="project" value="TreeGrafter"/>
</dbReference>
<dbReference type="Proteomes" id="UP000218231">
    <property type="component" value="Unassembled WGS sequence"/>
</dbReference>
<comment type="caution">
    <text evidence="2">The sequence shown here is derived from an EMBL/GenBank/DDBJ whole genome shotgun (WGS) entry which is preliminary data.</text>
</comment>
<gene>
    <name evidence="2" type="ORF">WR25_18518</name>
</gene>
<reference evidence="2 3" key="1">
    <citation type="journal article" date="2017" name="Curr. Biol.">
        <title>Genome architecture and evolution of a unichromosomal asexual nematode.</title>
        <authorList>
            <person name="Fradin H."/>
            <person name="Zegar C."/>
            <person name="Gutwein M."/>
            <person name="Lucas J."/>
            <person name="Kovtun M."/>
            <person name="Corcoran D."/>
            <person name="Baugh L.R."/>
            <person name="Kiontke K."/>
            <person name="Gunsalus K."/>
            <person name="Fitch D.H."/>
            <person name="Piano F."/>
        </authorList>
    </citation>
    <scope>NUCLEOTIDE SEQUENCE [LARGE SCALE GENOMIC DNA]</scope>
    <source>
        <strain evidence="2">PF1309</strain>
    </source>
</reference>
<dbReference type="InterPro" id="IPR055261">
    <property type="entry name" value="PI_transfer_N"/>
</dbReference>
<dbReference type="OrthoDB" id="18453at2759"/>
<dbReference type="InterPro" id="IPR001666">
    <property type="entry name" value="PI_transfer"/>
</dbReference>
<dbReference type="GO" id="GO:0031210">
    <property type="term" value="F:phosphatidylcholine binding"/>
    <property type="evidence" value="ECO:0007669"/>
    <property type="project" value="TreeGrafter"/>
</dbReference>
<sequence length="271" mass="32024">MLVKEYRIALPLELEEYNRGLLYGVAEASKNETGGGEGVELVEQYDFTDETLVPGQPPMSGTFTHKIYRIKSKCPWMIQKLLHEDAFEIHEESWNAYPYCKTICTNPKYMKDNFYLCIESIHLEDDGDVENPLNGPPKRDIVYLDICDDALIHKNDYDKNTDPKLWHSEAANRGPLERDWTENRKTPLIYAYKMVSIKFKWKGLQKMIEKAVQKAYPRLFAKFNRECVCWMDQWHNMSMESILEFEQKLAKECEEQMKDNRKRGMTYHEHT</sequence>